<keyword evidence="7" id="KW-0456">Lyase</keyword>
<evidence type="ECO:0000256" key="7">
    <source>
        <dbReference type="ARBA" id="ARBA00023239"/>
    </source>
</evidence>
<protein>
    <submittedName>
        <fullName evidence="11 12">Formamidopyrimidine-DNA glycosylase</fullName>
    </submittedName>
    <submittedName>
        <fullName evidence="13">Mvnei1</fullName>
    </submittedName>
</protein>
<evidence type="ECO:0000313" key="12">
    <source>
        <dbReference type="EMBL" id="AEJ34555.1"/>
    </source>
</evidence>
<comment type="similarity">
    <text evidence="2">Belongs to the FPG family.</text>
</comment>
<dbReference type="Gene3D" id="1.10.8.50">
    <property type="match status" value="1"/>
</dbReference>
<gene>
    <name evidence="11" type="primary">L315</name>
    <name evidence="12" type="ORF">MIMI_L315</name>
</gene>
<feature type="domain" description="Formamidopyrimidine-DNA glycosylase catalytic" evidence="10">
    <location>
        <begin position="2"/>
        <end position="117"/>
    </location>
</feature>
<evidence type="ECO:0000256" key="6">
    <source>
        <dbReference type="ARBA" id="ARBA00023204"/>
    </source>
</evidence>
<reference evidence="11 15" key="2">
    <citation type="journal article" date="2011" name="Virol. J.">
        <title>Breaking the 1000-gene barrier for Mimivirus using ultra-deep genome and transcriptome sequencing.</title>
        <authorList>
            <person name="Legendre M."/>
            <person name="Santini S."/>
            <person name="Rico A."/>
            <person name="Abergel C."/>
            <person name="Claverie J.M."/>
        </authorList>
    </citation>
    <scope>NUCLEOTIDE SEQUENCE [LARGE SCALE GENOMIC DNA]</scope>
</reference>
<dbReference type="Proteomes" id="UP000201519">
    <property type="component" value="Segment"/>
</dbReference>
<dbReference type="EMBL" id="JN036606">
    <property type="protein sequence ID" value="AEJ34555.1"/>
    <property type="molecule type" value="Genomic_DNA"/>
</dbReference>
<reference evidence="12 16" key="1">
    <citation type="journal article" date="2011" name="Proc. Natl. Acad. Sci. U.S.A.">
        <title>Mimivirus shows dramatic genome reduction after intraamoebal culture.</title>
        <authorList>
            <person name="Boyer M."/>
            <person name="Azza S."/>
            <person name="Barrassi L."/>
            <person name="Klose T."/>
            <person name="Campocasso A."/>
            <person name="Pagnier I."/>
            <person name="Fournous G."/>
            <person name="Borg A."/>
            <person name="Robert C."/>
            <person name="Zhang X."/>
            <person name="Desnues C."/>
            <person name="Henrissat B."/>
            <person name="Rossmann M.G."/>
            <person name="La Scola B."/>
            <person name="Raoult D."/>
        </authorList>
    </citation>
    <scope>NUCLEOTIDE SEQUENCE [LARGE SCALE GENOMIC DNA]</scope>
    <source>
        <strain evidence="12">M4</strain>
    </source>
</reference>
<dbReference type="EMBL" id="HQ336222">
    <property type="protein sequence ID" value="ADO18135.1"/>
    <property type="molecule type" value="Genomic_DNA"/>
</dbReference>
<dbReference type="Pfam" id="PF01149">
    <property type="entry name" value="Fapy_DNA_glyco"/>
    <property type="match status" value="1"/>
</dbReference>
<dbReference type="GO" id="GO:0008270">
    <property type="term" value="F:zinc ion binding"/>
    <property type="evidence" value="ECO:0007669"/>
    <property type="project" value="InterPro"/>
</dbReference>
<dbReference type="SMR" id="A0A0G2Y3N6"/>
<evidence type="ECO:0000313" key="14">
    <source>
        <dbReference type="EMBL" id="AKI80980.1"/>
    </source>
</evidence>
<proteinExistence type="inferred from homology"/>
<dbReference type="InterPro" id="IPR015886">
    <property type="entry name" value="H2TH_FPG"/>
</dbReference>
<dbReference type="SMART" id="SM00898">
    <property type="entry name" value="Fapy_DNA_glyco"/>
    <property type="match status" value="1"/>
</dbReference>
<evidence type="ECO:0000313" key="15">
    <source>
        <dbReference type="Proteomes" id="UP000201519"/>
    </source>
</evidence>
<organismHost>
    <name type="scientific">Acanthamoeba polyphaga</name>
    <name type="common">Amoeba</name>
    <dbReference type="NCBI Taxonomy" id="5757"/>
</organismHost>
<keyword evidence="15" id="KW-1185">Reference proteome</keyword>
<accession>E3VZU5</accession>
<dbReference type="SMART" id="SM01232">
    <property type="entry name" value="H2TH"/>
    <property type="match status" value="1"/>
</dbReference>
<evidence type="ECO:0000313" key="13">
    <source>
        <dbReference type="EMBL" id="AKI79084.1"/>
    </source>
</evidence>
<evidence type="ECO:0000313" key="16">
    <source>
        <dbReference type="Proteomes" id="UP000240552"/>
    </source>
</evidence>
<dbReference type="RefSeq" id="YP_003986818.1">
    <property type="nucleotide sequence ID" value="NC_014649.1"/>
</dbReference>
<name>A0A0G2Y3N6_MIMIV</name>
<dbReference type="EMBL" id="KM982401">
    <property type="protein sequence ID" value="AKI79084.1"/>
    <property type="molecule type" value="Genomic_DNA"/>
</dbReference>
<dbReference type="PROSITE" id="PS51068">
    <property type="entry name" value="FPG_CAT"/>
    <property type="match status" value="1"/>
</dbReference>
<keyword evidence="9" id="KW-0326">Glycosidase</keyword>
<dbReference type="GO" id="GO:0006284">
    <property type="term" value="P:base-excision repair"/>
    <property type="evidence" value="ECO:0007669"/>
    <property type="project" value="InterPro"/>
</dbReference>
<dbReference type="EMBL" id="KM982403">
    <property type="protein sequence ID" value="AKI80980.1"/>
    <property type="molecule type" value="Genomic_DNA"/>
</dbReference>
<dbReference type="Proteomes" id="UP000240552">
    <property type="component" value="Segment"/>
</dbReference>
<keyword evidence="8" id="KW-0511">Multifunctional enzyme</keyword>
<evidence type="ECO:0000256" key="4">
    <source>
        <dbReference type="ARBA" id="ARBA00022801"/>
    </source>
</evidence>
<dbReference type="GO" id="GO:0003684">
    <property type="term" value="F:damaged DNA binding"/>
    <property type="evidence" value="ECO:0007669"/>
    <property type="project" value="InterPro"/>
</dbReference>
<keyword evidence="4" id="KW-0378">Hydrolase</keyword>
<evidence type="ECO:0000256" key="1">
    <source>
        <dbReference type="ARBA" id="ARBA00001668"/>
    </source>
</evidence>
<dbReference type="GO" id="GO:0003906">
    <property type="term" value="F:DNA-(apurinic or apyrimidinic site) endonuclease activity"/>
    <property type="evidence" value="ECO:0007669"/>
    <property type="project" value="InterPro"/>
</dbReference>
<dbReference type="CDD" id="cd08773">
    <property type="entry name" value="FpgNei_N"/>
    <property type="match status" value="1"/>
</dbReference>
<dbReference type="Gene3D" id="3.20.190.10">
    <property type="entry name" value="MutM-like, N-terminal"/>
    <property type="match status" value="1"/>
</dbReference>
<dbReference type="PANTHER" id="PTHR22993">
    <property type="entry name" value="FORMAMIDOPYRIMIDINE-DNA GLYCOSYLASE"/>
    <property type="match status" value="1"/>
</dbReference>
<evidence type="ECO:0000256" key="2">
    <source>
        <dbReference type="ARBA" id="ARBA00009409"/>
    </source>
</evidence>
<dbReference type="Proteomes" id="UP000274448">
    <property type="component" value="Segment"/>
</dbReference>
<evidence type="ECO:0000256" key="9">
    <source>
        <dbReference type="ARBA" id="ARBA00023295"/>
    </source>
</evidence>
<dbReference type="SUPFAM" id="SSF46946">
    <property type="entry name" value="S13-like H2TH domain"/>
    <property type="match status" value="1"/>
</dbReference>
<dbReference type="OrthoDB" id="9330at10239"/>
<organism evidence="11 15">
    <name type="scientific">Acanthamoeba polyphaga mimivirus</name>
    <name type="common">APMV</name>
    <dbReference type="NCBI Taxonomy" id="212035"/>
    <lineage>
        <taxon>Viruses</taxon>
        <taxon>Varidnaviria</taxon>
        <taxon>Bamfordvirae</taxon>
        <taxon>Nucleocytoviricota</taxon>
        <taxon>Megaviricetes</taxon>
        <taxon>Imitervirales</taxon>
        <taxon>Mimiviridae</taxon>
        <taxon>Megamimivirinae</taxon>
        <taxon>Mimivirus</taxon>
        <taxon>Mimivirus bradfordmassiliense</taxon>
    </lineage>
</organism>
<dbReference type="InterPro" id="IPR035937">
    <property type="entry name" value="FPG_N"/>
</dbReference>
<dbReference type="KEGG" id="vg:9924932"/>
<dbReference type="InterPro" id="IPR049392">
    <property type="entry name" value="FPG_C"/>
</dbReference>
<dbReference type="InterPro" id="IPR010979">
    <property type="entry name" value="Ribosomal_uS13-like_H2TH"/>
</dbReference>
<keyword evidence="5" id="KW-0238">DNA-binding</keyword>
<evidence type="ECO:0000256" key="8">
    <source>
        <dbReference type="ARBA" id="ARBA00023268"/>
    </source>
</evidence>
<keyword evidence="3" id="KW-0227">DNA damage</keyword>
<comment type="catalytic activity">
    <reaction evidence="1">
        <text>Hydrolysis of DNA containing ring-opened 7-methylguanine residues, releasing 2,6-diamino-4-hydroxy-5-(N-methyl)formamidopyrimidine.</text>
        <dbReference type="EC" id="3.2.2.23"/>
    </reaction>
</comment>
<dbReference type="PANTHER" id="PTHR22993:SF9">
    <property type="entry name" value="FORMAMIDOPYRIMIDINE-DNA GLYCOSYLASE"/>
    <property type="match status" value="1"/>
</dbReference>
<dbReference type="Pfam" id="PF06831">
    <property type="entry name" value="H2TH"/>
    <property type="match status" value="1"/>
</dbReference>
<keyword evidence="6" id="KW-0234">DNA repair</keyword>
<evidence type="ECO:0000313" key="11">
    <source>
        <dbReference type="EMBL" id="ADO18135.1"/>
    </source>
</evidence>
<dbReference type="GO" id="GO:0008534">
    <property type="term" value="F:oxidized purine nucleobase lesion DNA N-glycosylase activity"/>
    <property type="evidence" value="ECO:0007669"/>
    <property type="project" value="UniProtKB-EC"/>
</dbReference>
<dbReference type="Pfam" id="PF21025">
    <property type="entry name" value="Fapy_DNA_glyco_C"/>
    <property type="match status" value="1"/>
</dbReference>
<dbReference type="GeneID" id="9924932"/>
<reference evidence="17 18" key="3">
    <citation type="submission" date="2014-10" db="EMBL/GenBank/DDBJ databases">
        <title>Pan-genome analysis of Brazilian lineage A amoebal mimiviruses.</title>
        <authorList>
            <person name="Assis F.L."/>
            <person name="Abrahao J.S."/>
            <person name="Kroon E.G."/>
            <person name="Dornas F.P."/>
            <person name="Andrade K.R."/>
            <person name="Borato P.V.M."/>
            <person name="Pilotto M.R."/>
            <person name="Benamar S."/>
            <person name="LaScola B."/>
            <person name="Colson P."/>
        </authorList>
    </citation>
    <scope>NUCLEOTIDE SEQUENCE [LARGE SCALE GENOMIC DNA]</scope>
    <source>
        <strain evidence="14 18">Amazonia</strain>
        <strain evidence="13 17">Oyster</strain>
    </source>
</reference>
<dbReference type="GO" id="GO:0016829">
    <property type="term" value="F:lyase activity"/>
    <property type="evidence" value="ECO:0007669"/>
    <property type="project" value="UniProtKB-KW"/>
</dbReference>
<dbReference type="InterPro" id="IPR012319">
    <property type="entry name" value="FPG_cat"/>
</dbReference>
<evidence type="ECO:0000313" key="18">
    <source>
        <dbReference type="Proteomes" id="UP000274448"/>
    </source>
</evidence>
<accession>A0A0G2Y3N6</accession>
<evidence type="ECO:0000256" key="5">
    <source>
        <dbReference type="ARBA" id="ARBA00023125"/>
    </source>
</evidence>
<dbReference type="SUPFAM" id="SSF81624">
    <property type="entry name" value="N-terminal domain of MutM-like DNA repair proteins"/>
    <property type="match status" value="1"/>
</dbReference>
<evidence type="ECO:0000256" key="3">
    <source>
        <dbReference type="ARBA" id="ARBA00022763"/>
    </source>
</evidence>
<dbReference type="Proteomes" id="UP000241474">
    <property type="component" value="Segment"/>
</dbReference>
<evidence type="ECO:0000313" key="17">
    <source>
        <dbReference type="Proteomes" id="UP000241474"/>
    </source>
</evidence>
<sequence>MPEGPEVALTADILEKYFKGKTLEYIDFISGRYSKSEPEGYDDFIANLPLKVSNVDTKGKFLWFELFDPNDKSNKWYIWNTFGLTGMWSLFEAKYTRAVLSFDNELMAYFSDMRNFGTFKFSNSEKELKRKLNELGPDFLKNDDIDISKIKKYKQPIVALLMDQKKIGSGLGNYLVAEILYRAKIDPHKLGSNLTDQEIENLWYWIKYETKLAYDSNHIGYMVNLENESSKIGRKNYHPNIHPTEKEFDFLVYRKKKDPNGNKVIADKIIGSGKNKRTTYWAPAIQK</sequence>
<evidence type="ECO:0000259" key="10">
    <source>
        <dbReference type="PROSITE" id="PS51068"/>
    </source>
</evidence>